<dbReference type="EMBL" id="CP108164">
    <property type="protein sequence ID" value="WTQ85350.1"/>
    <property type="molecule type" value="Genomic_DNA"/>
</dbReference>
<dbReference type="GeneID" id="97285934"/>
<protein>
    <submittedName>
        <fullName evidence="1">Uncharacterized protein</fullName>
    </submittedName>
</protein>
<evidence type="ECO:0000313" key="2">
    <source>
        <dbReference type="Proteomes" id="UP001622557"/>
    </source>
</evidence>
<evidence type="ECO:0000313" key="1">
    <source>
        <dbReference type="EMBL" id="WTQ85350.1"/>
    </source>
</evidence>
<organism evidence="1 2">
    <name type="scientific">Streptomyces achromogenes</name>
    <dbReference type="NCBI Taxonomy" id="67255"/>
    <lineage>
        <taxon>Bacteria</taxon>
        <taxon>Bacillati</taxon>
        <taxon>Actinomycetota</taxon>
        <taxon>Actinomycetes</taxon>
        <taxon>Kitasatosporales</taxon>
        <taxon>Streptomycetaceae</taxon>
        <taxon>Streptomyces</taxon>
    </lineage>
</organism>
<accession>A0ABZ1KXN8</accession>
<sequence>MSSVPGAVGRSVIPHGTDHAVWAVADAATRRLAAATVETLRTQETVRKLARRYANVTNAQRAGHLFEVMHELSFNRRAILAGSPVRARVTEWMAGGSQTAAADLHLVDHGTVVGQAQAKLVDRATTTAHQISRRDYAGMTRLVAADRIAAVDDLLDRRLAMNPDGVRYADYSDARAHLTDRLEHAGVSSTPVGLADVHRAARDPVGWARGQAVRAAGGEALAAGATAAALGGLIDGVTSAATQAARVRAGETSAACAAFTASAAAARAAVRSGSLTALGSLVRSAARAGRLPAVLGGGDLPFATARAAYTVAEAGLDLARGRIDTGEFAALSCEATLTTALSWACGAVAQTVVPVPVVGALLGGLVGQAAAALVVQGLQAALVAARADGADDAATDLLERELLTAAATSRLLGSAIGHLDDQRVTHAVAVLLPRLSGVQQEMATSDPAGALPALAELTRTVGGRPVCATQAEFDRWMADDDTVLRLDPNW</sequence>
<name>A0ABZ1KXN8_STRAH</name>
<dbReference type="Proteomes" id="UP001622557">
    <property type="component" value="Chromosome"/>
</dbReference>
<dbReference type="RefSeq" id="WP_405453812.1">
    <property type="nucleotide sequence ID" value="NZ_CP108164.1"/>
</dbReference>
<gene>
    <name evidence="1" type="ORF">OG350_35860</name>
</gene>
<keyword evidence="2" id="KW-1185">Reference proteome</keyword>
<proteinExistence type="predicted"/>
<reference evidence="1 2" key="1">
    <citation type="submission" date="2022-10" db="EMBL/GenBank/DDBJ databases">
        <title>The complete genomes of actinobacterial strains from the NBC collection.</title>
        <authorList>
            <person name="Joergensen T.S."/>
            <person name="Alvarez Arevalo M."/>
            <person name="Sterndorff E.B."/>
            <person name="Faurdal D."/>
            <person name="Vuksanovic O."/>
            <person name="Mourched A.-S."/>
            <person name="Charusanti P."/>
            <person name="Shaw S."/>
            <person name="Blin K."/>
            <person name="Weber T."/>
        </authorList>
    </citation>
    <scope>NUCLEOTIDE SEQUENCE [LARGE SCALE GENOMIC DNA]</scope>
    <source>
        <strain evidence="1 2">NBC_00156</strain>
    </source>
</reference>